<comment type="subcellular location">
    <subcellularLocation>
        <location evidence="1">Cytoplasm</location>
        <location evidence="1">Cytoskeleton</location>
        <location evidence="1">Microtubule organizing center</location>
        <location evidence="1">Centrosome</location>
        <location evidence="1">Centriolar satellite</location>
    </subcellularLocation>
</comment>
<comment type="similarity">
    <text evidence="6">Belongs to the CSTPP1 family.</text>
</comment>
<name>A0A3Q1MZZ9_BOVIN</name>
<keyword evidence="2" id="KW-0963">Cytoplasm</keyword>
<evidence type="ECO:0000256" key="1">
    <source>
        <dbReference type="ARBA" id="ARBA00004607"/>
    </source>
</evidence>
<evidence type="ECO:0000256" key="4">
    <source>
        <dbReference type="ARBA" id="ARBA00022701"/>
    </source>
</evidence>
<evidence type="ECO:0000256" key="7">
    <source>
        <dbReference type="ARBA" id="ARBA00033769"/>
    </source>
</evidence>
<comment type="subunit">
    <text evidence="9">Interacts with PCM1. Interacts with TTLL1, TPGS1, TPGS2 and LRRC49; the interactions link CSTPP1 to the complex TPGC. Binds to alpha-tubulin.</text>
</comment>
<reference evidence="11" key="3">
    <citation type="submission" date="2025-09" db="UniProtKB">
        <authorList>
            <consortium name="Ensembl"/>
        </authorList>
    </citation>
    <scope>IDENTIFICATION</scope>
    <source>
        <strain evidence="11">Hereford</strain>
    </source>
</reference>
<dbReference type="GeneTree" id="ENSGT00390000012935"/>
<dbReference type="PANTHER" id="PTHR34252">
    <property type="entry name" value="UPF0705 PROTEIN C11ORF49"/>
    <property type="match status" value="1"/>
</dbReference>
<dbReference type="PANTHER" id="PTHR34252:SF1">
    <property type="entry name" value="CENTRIOLAR SATELLITE-ASSOCIATED TUBULIN POLYGLUTAMYLASE COMPLEX REGULATOR 1"/>
    <property type="match status" value="1"/>
</dbReference>
<dbReference type="InParanoid" id="A0A3Q1MZZ9"/>
<dbReference type="Bgee" id="ENSBTAG00000009573">
    <property type="expression patterns" value="Expressed in Ammon's horn and 106 other cell types or tissues"/>
</dbReference>
<dbReference type="GO" id="GO:0005874">
    <property type="term" value="C:microtubule"/>
    <property type="evidence" value="ECO:0007669"/>
    <property type="project" value="UniProtKB-KW"/>
</dbReference>
<feature type="region of interest" description="Disordered" evidence="10">
    <location>
        <begin position="166"/>
        <end position="185"/>
    </location>
</feature>
<dbReference type="VGNC" id="VGNC:54857">
    <property type="gene designation" value="CSTPP1"/>
</dbReference>
<sequence>MADWMPAHTGSHMAASDGMLGPETADCVHQQTCFKQALPVNRAGCPWSLPVAFRQRLALAGRSLTQVPLRVLLRAAPGPGQAGAAVWGLASCSQQLPASISHFSEALGPWRRSSRVWRPCSPHHVSGLSPHSAPQKRQPWGEFLESVAAIYQDLLSGKNPNTVIVPTSSSGQHRHRPSTGEAGTPEGVEASLFYQCLENLCDRHKYSCPPPALVKEVLSNVQRLTFYGFLVALSKHHGINQALGALPDKGDLMHDPAMDEELERLVLRWRPHRSSRQHRAKEPGAFGYQRRDKLEALQTVPPASAPTPCLYQWEPRE</sequence>
<protein>
    <recommendedName>
        <fullName evidence="7">Centriolar satellite-associated tubulin polyglutamylase complex regulator 1</fullName>
    </recommendedName>
</protein>
<comment type="function">
    <text evidence="8">Regulator of the tubulin polyglutamylase complex (TPGC) that controls cytoskeletal organization, nuclear shape, and cilium disassembly by balancing microtubule and actin assembly. Regulates the assembly and stability of the TPGC and thereby modulates polyglutamylation of the microtubule, which antagonizes MAP4 binding.</text>
</comment>
<keyword evidence="12" id="KW-1185">Reference proteome</keyword>
<evidence type="ECO:0000313" key="13">
    <source>
        <dbReference type="VGNC" id="VGNC:54857"/>
    </source>
</evidence>
<evidence type="ECO:0000313" key="11">
    <source>
        <dbReference type="Ensembl" id="ENSBTAP00000061891.2"/>
    </source>
</evidence>
<evidence type="ECO:0000256" key="10">
    <source>
        <dbReference type="SAM" id="MobiDB-lite"/>
    </source>
</evidence>
<dbReference type="AlphaFoldDB" id="A0A3Q1MZZ9"/>
<accession>A0A3Q1MZZ9</accession>
<keyword evidence="3" id="KW-0597">Phosphoprotein</keyword>
<evidence type="ECO:0000256" key="2">
    <source>
        <dbReference type="ARBA" id="ARBA00022490"/>
    </source>
</evidence>
<gene>
    <name evidence="11 13" type="primary">CSTPP1</name>
</gene>
<evidence type="ECO:0000256" key="6">
    <source>
        <dbReference type="ARBA" id="ARBA00033750"/>
    </source>
</evidence>
<evidence type="ECO:0000313" key="12">
    <source>
        <dbReference type="Proteomes" id="UP000009136"/>
    </source>
</evidence>
<evidence type="ECO:0000256" key="8">
    <source>
        <dbReference type="ARBA" id="ARBA00045673"/>
    </source>
</evidence>
<dbReference type="Ensembl" id="ENSBTAT00000083350.3">
    <property type="protein sequence ID" value="ENSBTAP00000061891.2"/>
    <property type="gene ID" value="ENSBTAG00000009573.8"/>
</dbReference>
<keyword evidence="4" id="KW-0493">Microtubule</keyword>
<dbReference type="InterPro" id="IPR038968">
    <property type="entry name" value="CSTPP1"/>
</dbReference>
<organism evidence="11 12">
    <name type="scientific">Bos taurus</name>
    <name type="common">Bovine</name>
    <dbReference type="NCBI Taxonomy" id="9913"/>
    <lineage>
        <taxon>Eukaryota</taxon>
        <taxon>Metazoa</taxon>
        <taxon>Chordata</taxon>
        <taxon>Craniata</taxon>
        <taxon>Vertebrata</taxon>
        <taxon>Euteleostomi</taxon>
        <taxon>Mammalia</taxon>
        <taxon>Eutheria</taxon>
        <taxon>Laurasiatheria</taxon>
        <taxon>Artiodactyla</taxon>
        <taxon>Ruminantia</taxon>
        <taxon>Pecora</taxon>
        <taxon>Bovidae</taxon>
        <taxon>Bovinae</taxon>
        <taxon>Bos</taxon>
    </lineage>
</organism>
<evidence type="ECO:0000256" key="3">
    <source>
        <dbReference type="ARBA" id="ARBA00022553"/>
    </source>
</evidence>
<reference evidence="11" key="1">
    <citation type="submission" date="2018-03" db="EMBL/GenBank/DDBJ databases">
        <title>ARS-UCD1.2.</title>
        <authorList>
            <person name="Rosen B.D."/>
            <person name="Bickhart D.M."/>
            <person name="Koren S."/>
            <person name="Schnabel R.D."/>
            <person name="Hall R."/>
            <person name="Zimin A."/>
            <person name="Dreischer C."/>
            <person name="Schultheiss S."/>
            <person name="Schroeder S.G."/>
            <person name="Elsik C.G."/>
            <person name="Couldrey C."/>
            <person name="Liu G.E."/>
            <person name="Van Tassell C.P."/>
            <person name="Phillippy A.M."/>
            <person name="Smith T.P.L."/>
            <person name="Medrano J.F."/>
        </authorList>
    </citation>
    <scope>NUCLEOTIDE SEQUENCE [LARGE SCALE GENOMIC DNA]</scope>
    <source>
        <strain evidence="11">Hereford</strain>
    </source>
</reference>
<dbReference type="VEuPathDB" id="HostDB:ENSBTAG00000009573"/>
<proteinExistence type="inferred from homology"/>
<dbReference type="GO" id="GO:0034451">
    <property type="term" value="C:centriolar satellite"/>
    <property type="evidence" value="ECO:0007669"/>
    <property type="project" value="UniProtKB-SubCell"/>
</dbReference>
<dbReference type="Proteomes" id="UP000009136">
    <property type="component" value="Chromosome 15"/>
</dbReference>
<evidence type="ECO:0000256" key="5">
    <source>
        <dbReference type="ARBA" id="ARBA00023212"/>
    </source>
</evidence>
<keyword evidence="5" id="KW-0206">Cytoskeleton</keyword>
<reference evidence="11" key="2">
    <citation type="submission" date="2025-08" db="UniProtKB">
        <authorList>
            <consortium name="Ensembl"/>
        </authorList>
    </citation>
    <scope>IDENTIFICATION</scope>
    <source>
        <strain evidence="11">Hereford</strain>
    </source>
</reference>
<evidence type="ECO:0000256" key="9">
    <source>
        <dbReference type="ARBA" id="ARBA00046566"/>
    </source>
</evidence>